<dbReference type="AlphaFoldDB" id="A0AAV3PXI4"/>
<evidence type="ECO:0000256" key="1">
    <source>
        <dbReference type="SAM" id="MobiDB-lite"/>
    </source>
</evidence>
<keyword evidence="3" id="KW-1185">Reference proteome</keyword>
<feature type="region of interest" description="Disordered" evidence="1">
    <location>
        <begin position="1"/>
        <end position="21"/>
    </location>
</feature>
<gene>
    <name evidence="2" type="ORF">LIER_13761</name>
</gene>
<organism evidence="2 3">
    <name type="scientific">Lithospermum erythrorhizon</name>
    <name type="common">Purple gromwell</name>
    <name type="synonym">Lithospermum officinale var. erythrorhizon</name>
    <dbReference type="NCBI Taxonomy" id="34254"/>
    <lineage>
        <taxon>Eukaryota</taxon>
        <taxon>Viridiplantae</taxon>
        <taxon>Streptophyta</taxon>
        <taxon>Embryophyta</taxon>
        <taxon>Tracheophyta</taxon>
        <taxon>Spermatophyta</taxon>
        <taxon>Magnoliopsida</taxon>
        <taxon>eudicotyledons</taxon>
        <taxon>Gunneridae</taxon>
        <taxon>Pentapetalae</taxon>
        <taxon>asterids</taxon>
        <taxon>lamiids</taxon>
        <taxon>Boraginales</taxon>
        <taxon>Boraginaceae</taxon>
        <taxon>Boraginoideae</taxon>
        <taxon>Lithospermeae</taxon>
        <taxon>Lithospermum</taxon>
    </lineage>
</organism>
<sequence length="122" mass="13236">MFNFTNSSISVGSLATPSRSTTSDSIWVSADSEFPPPFYAGFIMCKSPTLICICGVVTQSIEIKNKEIEESIRGFFCLLLGANEVDNSHFLIFGPSISLTEFPPKLNLSCSNIGSQVPFLSN</sequence>
<protein>
    <submittedName>
        <fullName evidence="2">Uncharacterized protein</fullName>
    </submittedName>
</protein>
<reference evidence="2 3" key="1">
    <citation type="submission" date="2024-01" db="EMBL/GenBank/DDBJ databases">
        <title>The complete chloroplast genome sequence of Lithospermum erythrorhizon: insights into the phylogenetic relationship among Boraginaceae species and the maternal lineages of purple gromwells.</title>
        <authorList>
            <person name="Okada T."/>
            <person name="Watanabe K."/>
        </authorList>
    </citation>
    <scope>NUCLEOTIDE SEQUENCE [LARGE SCALE GENOMIC DNA]</scope>
</reference>
<accession>A0AAV3PXI4</accession>
<evidence type="ECO:0000313" key="3">
    <source>
        <dbReference type="Proteomes" id="UP001454036"/>
    </source>
</evidence>
<name>A0AAV3PXI4_LITER</name>
<dbReference type="EMBL" id="BAABME010002811">
    <property type="protein sequence ID" value="GAA0156219.1"/>
    <property type="molecule type" value="Genomic_DNA"/>
</dbReference>
<comment type="caution">
    <text evidence="2">The sequence shown here is derived from an EMBL/GenBank/DDBJ whole genome shotgun (WGS) entry which is preliminary data.</text>
</comment>
<proteinExistence type="predicted"/>
<evidence type="ECO:0000313" key="2">
    <source>
        <dbReference type="EMBL" id="GAA0156219.1"/>
    </source>
</evidence>
<dbReference type="Proteomes" id="UP001454036">
    <property type="component" value="Unassembled WGS sequence"/>
</dbReference>